<dbReference type="PANTHER" id="PTHR30042">
    <property type="entry name" value="POTASSIUM-TRANSPORTING ATPASE C CHAIN"/>
    <property type="match status" value="1"/>
</dbReference>
<evidence type="ECO:0000256" key="8">
    <source>
        <dbReference type="ARBA" id="ARBA00022989"/>
    </source>
</evidence>
<keyword evidence="1 11" id="KW-0813">Transport</keyword>
<dbReference type="NCBIfam" id="TIGR00681">
    <property type="entry name" value="kdpC"/>
    <property type="match status" value="1"/>
</dbReference>
<dbReference type="AlphaFoldDB" id="A0A139BP15"/>
<keyword evidence="5 11" id="KW-0547">Nucleotide-binding</keyword>
<comment type="function">
    <text evidence="11">Part of the high-affinity ATP-driven potassium transport (or Kdp) system, which catalyzes the hydrolysis of ATP coupled with the electrogenic transport of potassium into the cytoplasm. This subunit acts as a catalytic chaperone that increases the ATP-binding affinity of the ATP-hydrolyzing subunit KdpB by the formation of a transient KdpB/KdpC/ATP ternary complex.</text>
</comment>
<keyword evidence="9 11" id="KW-0406">Ion transport</keyword>
<evidence type="ECO:0000256" key="10">
    <source>
        <dbReference type="ARBA" id="ARBA00023136"/>
    </source>
</evidence>
<dbReference type="Proteomes" id="UP000070578">
    <property type="component" value="Unassembled WGS sequence"/>
</dbReference>
<evidence type="ECO:0000313" key="12">
    <source>
        <dbReference type="EMBL" id="KXS30712.1"/>
    </source>
</evidence>
<proteinExistence type="inferred from homology"/>
<reference evidence="12 13" key="1">
    <citation type="submission" date="2016-02" db="EMBL/GenBank/DDBJ databases">
        <authorList>
            <person name="Wen L."/>
            <person name="He K."/>
            <person name="Yang H."/>
        </authorList>
    </citation>
    <scope>NUCLEOTIDE SEQUENCE [LARGE SCALE GENOMIC DNA]</scope>
    <source>
        <strain evidence="12">ShG14-8</strain>
    </source>
</reference>
<dbReference type="Pfam" id="PF02669">
    <property type="entry name" value="KdpC"/>
    <property type="match status" value="1"/>
</dbReference>
<evidence type="ECO:0000256" key="7">
    <source>
        <dbReference type="ARBA" id="ARBA00022958"/>
    </source>
</evidence>
<accession>A0A139BP15</accession>
<keyword evidence="10 11" id="KW-0472">Membrane</keyword>
<evidence type="ECO:0000313" key="13">
    <source>
        <dbReference type="Proteomes" id="UP000070578"/>
    </source>
</evidence>
<dbReference type="NCBIfam" id="NF001454">
    <property type="entry name" value="PRK00315.1"/>
    <property type="match status" value="1"/>
</dbReference>
<keyword evidence="7 11" id="KW-0630">Potassium</keyword>
<evidence type="ECO:0000256" key="9">
    <source>
        <dbReference type="ARBA" id="ARBA00023065"/>
    </source>
</evidence>
<dbReference type="PATRIC" id="fig|1796491.3.peg.3472"/>
<comment type="similarity">
    <text evidence="11">Belongs to the KdpC family.</text>
</comment>
<dbReference type="InterPro" id="IPR003820">
    <property type="entry name" value="KdpC"/>
</dbReference>
<gene>
    <name evidence="11" type="primary">kdpC</name>
    <name evidence="12" type="ORF">AWT59_3163</name>
</gene>
<dbReference type="PIRSF" id="PIRSF001296">
    <property type="entry name" value="K_ATPase_KdpC"/>
    <property type="match status" value="1"/>
</dbReference>
<evidence type="ECO:0000256" key="3">
    <source>
        <dbReference type="ARBA" id="ARBA00022538"/>
    </source>
</evidence>
<protein>
    <recommendedName>
        <fullName evidence="11">Potassium-transporting ATPase KdpC subunit</fullName>
    </recommendedName>
    <alternativeName>
        <fullName evidence="11">ATP phosphohydrolase [potassium-transporting] C chain</fullName>
    </alternativeName>
    <alternativeName>
        <fullName evidence="11">Potassium-binding and translocating subunit C</fullName>
    </alternativeName>
    <alternativeName>
        <fullName evidence="11">Potassium-translocating ATPase C chain</fullName>
    </alternativeName>
</protein>
<evidence type="ECO:0000256" key="6">
    <source>
        <dbReference type="ARBA" id="ARBA00022840"/>
    </source>
</evidence>
<keyword evidence="2 11" id="KW-1003">Cell membrane</keyword>
<dbReference type="GO" id="GO:0005886">
    <property type="term" value="C:plasma membrane"/>
    <property type="evidence" value="ECO:0007669"/>
    <property type="project" value="UniProtKB-SubCell"/>
</dbReference>
<evidence type="ECO:0000256" key="2">
    <source>
        <dbReference type="ARBA" id="ARBA00022475"/>
    </source>
</evidence>
<evidence type="ECO:0000256" key="4">
    <source>
        <dbReference type="ARBA" id="ARBA00022692"/>
    </source>
</evidence>
<organism evidence="12 13">
    <name type="scientific">Candidatus Gallionella acididurans</name>
    <dbReference type="NCBI Taxonomy" id="1796491"/>
    <lineage>
        <taxon>Bacteria</taxon>
        <taxon>Pseudomonadati</taxon>
        <taxon>Pseudomonadota</taxon>
        <taxon>Betaproteobacteria</taxon>
        <taxon>Nitrosomonadales</taxon>
        <taxon>Gallionellaceae</taxon>
        <taxon>Gallionella</taxon>
    </lineage>
</organism>
<dbReference type="HAMAP" id="MF_00276">
    <property type="entry name" value="KdpC"/>
    <property type="match status" value="1"/>
</dbReference>
<dbReference type="PANTHER" id="PTHR30042:SF2">
    <property type="entry name" value="POTASSIUM-TRANSPORTING ATPASE KDPC SUBUNIT"/>
    <property type="match status" value="1"/>
</dbReference>
<keyword evidence="8 11" id="KW-1133">Transmembrane helix</keyword>
<comment type="caution">
    <text evidence="12">The sequence shown here is derived from an EMBL/GenBank/DDBJ whole genome shotgun (WGS) entry which is preliminary data.</text>
</comment>
<keyword evidence="6 11" id="KW-0067">ATP-binding</keyword>
<evidence type="ECO:0000256" key="1">
    <source>
        <dbReference type="ARBA" id="ARBA00022448"/>
    </source>
</evidence>
<keyword evidence="4 11" id="KW-0812">Transmembrane</keyword>
<dbReference type="GO" id="GO:0005524">
    <property type="term" value="F:ATP binding"/>
    <property type="evidence" value="ECO:0007669"/>
    <property type="project" value="UniProtKB-UniRule"/>
</dbReference>
<sequence length="190" mass="20094">MLNEIRPAVVSFLLLTLLTGIAYPLVVTGIAQGLMPGKANGSLIMKDGKPVGSSLIGQSFSYPKYFWSRPSATSPMPNNALSSGGSNLGPTNPALADAVKARVQALRDADPGNHQPVPVDLVTASASGLDPHISPAAAEYQLARVARVRNLNPDILRKLVAEHTESRQFGILGEPRVNVLELNLALDALR</sequence>
<keyword evidence="3 11" id="KW-0633">Potassium transport</keyword>
<comment type="subcellular location">
    <subcellularLocation>
        <location evidence="11">Cell membrane</location>
        <topology evidence="11">Single-pass membrane protein</topology>
    </subcellularLocation>
</comment>
<evidence type="ECO:0000256" key="5">
    <source>
        <dbReference type="ARBA" id="ARBA00022741"/>
    </source>
</evidence>
<comment type="subunit">
    <text evidence="11">The system is composed of three essential subunits: KdpA, KdpB and KdpC.</text>
</comment>
<evidence type="ECO:0000256" key="11">
    <source>
        <dbReference type="HAMAP-Rule" id="MF_00276"/>
    </source>
</evidence>
<dbReference type="EMBL" id="LSLI01000160">
    <property type="protein sequence ID" value="KXS30712.1"/>
    <property type="molecule type" value="Genomic_DNA"/>
</dbReference>
<reference evidence="12 13" key="2">
    <citation type="submission" date="2016-03" db="EMBL/GenBank/DDBJ databases">
        <title>New uncultured bacterium of the family Gallionellaceae from acid mine drainage: description and reconstruction of genome based on metagenomic analysis of microbial community.</title>
        <authorList>
            <person name="Kadnikov V."/>
            <person name="Ivasenko D."/>
            <person name="Beletsky A."/>
            <person name="Mardanov A."/>
            <person name="Danilova E."/>
            <person name="Pimenov N."/>
            <person name="Karnachuk O."/>
            <person name="Ravin N."/>
        </authorList>
    </citation>
    <scope>NUCLEOTIDE SEQUENCE [LARGE SCALE GENOMIC DNA]</scope>
    <source>
        <strain evidence="12">ShG14-8</strain>
    </source>
</reference>
<name>A0A139BP15_9PROT</name>
<dbReference type="GO" id="GO:0008556">
    <property type="term" value="F:P-type potassium transmembrane transporter activity"/>
    <property type="evidence" value="ECO:0007669"/>
    <property type="project" value="InterPro"/>
</dbReference>